<keyword evidence="2" id="KW-0408">Iron</keyword>
<name>A0AAT9FMF8_9BACT</name>
<protein>
    <recommendedName>
        <fullName evidence="3">Ferritin-like diiron domain-containing protein</fullName>
    </recommendedName>
</protein>
<gene>
    <name evidence="4" type="ORF">NT6N_21780</name>
</gene>
<dbReference type="GO" id="GO:0006879">
    <property type="term" value="P:intracellular iron ion homeostasis"/>
    <property type="evidence" value="ECO:0007669"/>
    <property type="project" value="UniProtKB-KW"/>
</dbReference>
<dbReference type="InterPro" id="IPR009040">
    <property type="entry name" value="Ferritin-like_diiron"/>
</dbReference>
<dbReference type="AlphaFoldDB" id="A0AAT9FMF8"/>
<dbReference type="GO" id="GO:0005829">
    <property type="term" value="C:cytosol"/>
    <property type="evidence" value="ECO:0007669"/>
    <property type="project" value="TreeGrafter"/>
</dbReference>
<feature type="domain" description="Ferritin-like diiron" evidence="3">
    <location>
        <begin position="6"/>
        <end position="157"/>
    </location>
</feature>
<dbReference type="InterPro" id="IPR009078">
    <property type="entry name" value="Ferritin-like_SF"/>
</dbReference>
<dbReference type="Pfam" id="PF00210">
    <property type="entry name" value="Ferritin"/>
    <property type="match status" value="1"/>
</dbReference>
<reference evidence="4" key="1">
    <citation type="submission" date="2024-07" db="EMBL/GenBank/DDBJ databases">
        <title>Complete genome sequence of Verrucomicrobiaceae bacterium NT6N.</title>
        <authorList>
            <person name="Huang C."/>
            <person name="Takami H."/>
            <person name="Hamasaki K."/>
        </authorList>
    </citation>
    <scope>NUCLEOTIDE SEQUENCE</scope>
    <source>
        <strain evidence="4">NT6N</strain>
    </source>
</reference>
<evidence type="ECO:0000256" key="1">
    <source>
        <dbReference type="ARBA" id="ARBA00022434"/>
    </source>
</evidence>
<dbReference type="KEGG" id="osu:NT6N_21780"/>
<evidence type="ECO:0000259" key="3">
    <source>
        <dbReference type="PROSITE" id="PS50905"/>
    </source>
</evidence>
<keyword evidence="1" id="KW-0409">Iron storage</keyword>
<evidence type="ECO:0000256" key="2">
    <source>
        <dbReference type="ARBA" id="ARBA00023004"/>
    </source>
</evidence>
<dbReference type="PANTHER" id="PTHR30295:SF1">
    <property type="entry name" value="DNA PROTECTION DURING STARVATION PROTEIN"/>
    <property type="match status" value="1"/>
</dbReference>
<evidence type="ECO:0000313" key="4">
    <source>
        <dbReference type="EMBL" id="BDS07138.1"/>
    </source>
</evidence>
<dbReference type="GO" id="GO:0020037">
    <property type="term" value="F:heme binding"/>
    <property type="evidence" value="ECO:0007669"/>
    <property type="project" value="TreeGrafter"/>
</dbReference>
<dbReference type="GO" id="GO:0008199">
    <property type="term" value="F:ferric iron binding"/>
    <property type="evidence" value="ECO:0007669"/>
    <property type="project" value="InterPro"/>
</dbReference>
<proteinExistence type="predicted"/>
<dbReference type="PROSITE" id="PS50905">
    <property type="entry name" value="FERRITIN_LIKE"/>
    <property type="match status" value="1"/>
</dbReference>
<dbReference type="PANTHER" id="PTHR30295">
    <property type="entry name" value="BACTERIOFERRITIN"/>
    <property type="match status" value="1"/>
</dbReference>
<dbReference type="SUPFAM" id="SSF47240">
    <property type="entry name" value="Ferritin-like"/>
    <property type="match status" value="1"/>
</dbReference>
<dbReference type="InterPro" id="IPR008331">
    <property type="entry name" value="Ferritin_DPS_dom"/>
</dbReference>
<dbReference type="EMBL" id="AP026866">
    <property type="protein sequence ID" value="BDS07138.1"/>
    <property type="molecule type" value="Genomic_DNA"/>
</dbReference>
<accession>A0AAT9FMF8</accession>
<sequence length="173" mass="19798">MKPITKELREKLIDLLQTAYSAELETVENYLSWSINLDGLHAQRVKDMLAADIEDEMGHAKALAERIYVLGGIVPGSMQLHKNQRYLQPSPDKLDLIHVIRGVVTAEESAIQHYRLIAEMAEGADLPTQDLAIRLLNDEEMHRREFAGMLREVEDREIASGRMQEEEKRSLTY</sequence>
<organism evidence="4">
    <name type="scientific">Oceaniferula spumae</name>
    <dbReference type="NCBI Taxonomy" id="2979115"/>
    <lineage>
        <taxon>Bacteria</taxon>
        <taxon>Pseudomonadati</taxon>
        <taxon>Verrucomicrobiota</taxon>
        <taxon>Verrucomicrobiia</taxon>
        <taxon>Verrucomicrobiales</taxon>
        <taxon>Verrucomicrobiaceae</taxon>
        <taxon>Oceaniferula</taxon>
    </lineage>
</organism>
<dbReference type="Gene3D" id="1.20.1260.10">
    <property type="match status" value="1"/>
</dbReference>
<dbReference type="InterPro" id="IPR012347">
    <property type="entry name" value="Ferritin-like"/>
</dbReference>
<dbReference type="GO" id="GO:0004322">
    <property type="term" value="F:ferroxidase activity"/>
    <property type="evidence" value="ECO:0007669"/>
    <property type="project" value="TreeGrafter"/>
</dbReference>